<gene>
    <name evidence="1" type="ORF">Acr_26g0002180</name>
</gene>
<keyword evidence="2" id="KW-1185">Reference proteome</keyword>
<name>A0A7J0H1R9_9ERIC</name>
<organism evidence="1 2">
    <name type="scientific">Actinidia rufa</name>
    <dbReference type="NCBI Taxonomy" id="165716"/>
    <lineage>
        <taxon>Eukaryota</taxon>
        <taxon>Viridiplantae</taxon>
        <taxon>Streptophyta</taxon>
        <taxon>Embryophyta</taxon>
        <taxon>Tracheophyta</taxon>
        <taxon>Spermatophyta</taxon>
        <taxon>Magnoliopsida</taxon>
        <taxon>eudicotyledons</taxon>
        <taxon>Gunneridae</taxon>
        <taxon>Pentapetalae</taxon>
        <taxon>asterids</taxon>
        <taxon>Ericales</taxon>
        <taxon>Actinidiaceae</taxon>
        <taxon>Actinidia</taxon>
    </lineage>
</organism>
<protein>
    <submittedName>
        <fullName evidence="1">Uncharacterized protein</fullName>
    </submittedName>
</protein>
<accession>A0A7J0H1R9</accession>
<evidence type="ECO:0000313" key="1">
    <source>
        <dbReference type="EMBL" id="GFZ16948.1"/>
    </source>
</evidence>
<reference evidence="1 2" key="1">
    <citation type="submission" date="2019-07" db="EMBL/GenBank/DDBJ databases">
        <title>De Novo Assembly of kiwifruit Actinidia rufa.</title>
        <authorList>
            <person name="Sugita-Konishi S."/>
            <person name="Sato K."/>
            <person name="Mori E."/>
            <person name="Abe Y."/>
            <person name="Kisaki G."/>
            <person name="Hamano K."/>
            <person name="Suezawa K."/>
            <person name="Otani M."/>
            <person name="Fukuda T."/>
            <person name="Manabe T."/>
            <person name="Gomi K."/>
            <person name="Tabuchi M."/>
            <person name="Akimitsu K."/>
            <person name="Kataoka I."/>
        </authorList>
    </citation>
    <scope>NUCLEOTIDE SEQUENCE [LARGE SCALE GENOMIC DNA]</scope>
    <source>
        <strain evidence="2">cv. Fuchu</strain>
    </source>
</reference>
<dbReference type="EMBL" id="BJWL01000026">
    <property type="protein sequence ID" value="GFZ16948.1"/>
    <property type="molecule type" value="Genomic_DNA"/>
</dbReference>
<sequence length="205" mass="23047">MKNQIGYWIQGSAYHLCRDREILSTYATCERLERMANNTTNRVVGKGIVRFCMADEMFSDIDRVEEFGEFFKGNKEMLLRRKTRRLYRLEGSAQTGELLSDMGLMVLASRMDMGSNSCTKARQSKHRVLGGYGMYRSAKRCFEICAEVCPNSSGAIKCRNVQLEAQKKETKSILRSCTTTGRAAAETSLFALNLISAGESLQLCA</sequence>
<proteinExistence type="predicted"/>
<evidence type="ECO:0000313" key="2">
    <source>
        <dbReference type="Proteomes" id="UP000585474"/>
    </source>
</evidence>
<dbReference type="Proteomes" id="UP000585474">
    <property type="component" value="Unassembled WGS sequence"/>
</dbReference>
<dbReference type="AlphaFoldDB" id="A0A7J0H1R9"/>
<comment type="caution">
    <text evidence="1">The sequence shown here is derived from an EMBL/GenBank/DDBJ whole genome shotgun (WGS) entry which is preliminary data.</text>
</comment>